<dbReference type="InterPro" id="IPR003522">
    <property type="entry name" value="T3SS_OM_pore_YscC"/>
</dbReference>
<dbReference type="Pfam" id="PF21304">
    <property type="entry name" value="T3S_SPI-1_N0"/>
    <property type="match status" value="1"/>
</dbReference>
<dbReference type="NCBIfam" id="TIGR02516">
    <property type="entry name" value="type_III_yscC"/>
    <property type="match status" value="1"/>
</dbReference>
<evidence type="ECO:0000256" key="5">
    <source>
        <dbReference type="SAM" id="SignalP"/>
    </source>
</evidence>
<dbReference type="EMBL" id="CP038613">
    <property type="protein sequence ID" value="QBY41774.1"/>
    <property type="molecule type" value="Genomic_DNA"/>
</dbReference>
<dbReference type="InterPro" id="IPR038591">
    <property type="entry name" value="NolW-like_sf"/>
</dbReference>
<evidence type="ECO:0000256" key="3">
    <source>
        <dbReference type="ARBA" id="ARBA00023010"/>
    </source>
</evidence>
<evidence type="ECO:0000313" key="8">
    <source>
        <dbReference type="EMBL" id="QBY41774.1"/>
    </source>
</evidence>
<dbReference type="InterPro" id="IPR049034">
    <property type="entry name" value="T3S_SPI-1_N0"/>
</dbReference>
<name>A0A4P7KW79_9GAMM</name>
<feature type="chain" id="PRO_5044607030" evidence="5">
    <location>
        <begin position="25"/>
        <end position="560"/>
    </location>
</feature>
<dbReference type="EMBL" id="CP123523">
    <property type="protein sequence ID" value="WGM06005.1"/>
    <property type="molecule type" value="Genomic_DNA"/>
</dbReference>
<evidence type="ECO:0000313" key="11">
    <source>
        <dbReference type="Proteomes" id="UP001177592"/>
    </source>
</evidence>
<dbReference type="GeneID" id="96875606"/>
<dbReference type="Proteomes" id="UP000295134">
    <property type="component" value="Chromosome"/>
</dbReference>
<dbReference type="PRINTS" id="PR01337">
    <property type="entry name" value="TYPE3OMGPROT"/>
</dbReference>
<dbReference type="PANTHER" id="PTHR30332:SF5">
    <property type="entry name" value="SPI-1 TYPE 3 SECRETION SYSTEM SECRETIN"/>
    <property type="match status" value="1"/>
</dbReference>
<evidence type="ECO:0000256" key="4">
    <source>
        <dbReference type="ARBA" id="ARBA00023026"/>
    </source>
</evidence>
<dbReference type="Proteomes" id="UP001177592">
    <property type="component" value="Chromosome"/>
</dbReference>
<sequence length="560" mass="63138">MKISPLLQAIVSCCFLLIVFPNQATTFSNLKDDVLLKEHIEQDNDLFIAVDSRVEQFFDVLSDKLNKPFILSSAVKKKRISGRFDVSSPKTAFDTFVRRMAFIYFNDGNVIYIYDGSEMKQQMLNLKKIDFKRVKEYLHAIRLYDPRYPLRGGSNNKTFYVSGPPIYMKLVQAAAEYLDQEAQQLKQDIIEEKRFDNDYVHIFALKNTFVNDRSYAIRGEKLVLPGISSVLQQLFQSNTQTASQTDKKTANIDEQYEPEPSFVTRVGKESIELIPLPGSNSLLAKGSIQGIQLINEMIQRLDQPKRQVELSLWIIDIAKHEADRLGIDWQSSYHSKDGNFLLNTSDISAAAGIHFLAKIRAMSMEGSAHMVSRPIILTQENTPAIFDNSTTFYAQVRGERIATLESATFGTMISVVPRLSPTGDEIEMVINLEDGAEKKTNSGETEKIDALPVINRTNISTVARVAQGDSLLIGGYTREDIDSSESKIPLLGDIPWIGGLFRFSSTTNKKMVRIFMLQPRLVKGKNLLNDSLGKNPFKPVDAQTQAAIDPLYTYINDENR</sequence>
<reference evidence="9" key="2">
    <citation type="submission" date="2023-04" db="EMBL/GenBank/DDBJ databases">
        <title>Genome dynamics across the evolutionary transition to endosymbiosis.</title>
        <authorList>
            <person name="Siozios S."/>
            <person name="Nadal-Jimenez P."/>
            <person name="Azagi T."/>
            <person name="Sprong H."/>
            <person name="Frost C.L."/>
            <person name="Parratt S.R."/>
            <person name="Taylor G."/>
            <person name="Brettell L."/>
            <person name="Lew K.C."/>
            <person name="Croft L."/>
            <person name="King K.C."/>
            <person name="Brockhurst M.A."/>
            <person name="Hypsa V."/>
            <person name="Novakova E."/>
            <person name="Darby A.C."/>
            <person name="Hurst G.D.D."/>
        </authorList>
    </citation>
    <scope>NUCLEOTIDE SEQUENCE</scope>
    <source>
        <strain evidence="9">ANv_CAN</strain>
    </source>
</reference>
<dbReference type="GO" id="GO:0015627">
    <property type="term" value="C:type II protein secretion system complex"/>
    <property type="evidence" value="ECO:0007669"/>
    <property type="project" value="TreeGrafter"/>
</dbReference>
<organism evidence="8 10">
    <name type="scientific">Arsenophonus nasoniae</name>
    <name type="common">son-killer infecting Nasonia vitripennis</name>
    <dbReference type="NCBI Taxonomy" id="638"/>
    <lineage>
        <taxon>Bacteria</taxon>
        <taxon>Pseudomonadati</taxon>
        <taxon>Pseudomonadota</taxon>
        <taxon>Gammaproteobacteria</taxon>
        <taxon>Enterobacterales</taxon>
        <taxon>Morganellaceae</taxon>
        <taxon>Arsenophonus</taxon>
    </lineage>
</organism>
<evidence type="ECO:0000313" key="10">
    <source>
        <dbReference type="Proteomes" id="UP000295134"/>
    </source>
</evidence>
<dbReference type="PROSITE" id="PS00875">
    <property type="entry name" value="T2SP_D"/>
    <property type="match status" value="1"/>
</dbReference>
<dbReference type="Gene3D" id="3.55.50.30">
    <property type="match status" value="1"/>
</dbReference>
<evidence type="ECO:0000256" key="1">
    <source>
        <dbReference type="ARBA" id="ARBA00004442"/>
    </source>
</evidence>
<keyword evidence="3" id="KW-0653">Protein transport</keyword>
<reference evidence="8 10" key="1">
    <citation type="submission" date="2019-03" db="EMBL/GenBank/DDBJ databases">
        <title>Long-read sequencing reveals hyperdense prophage content in a complex bacterial symbiont genome.</title>
        <authorList>
            <person name="Frost C.L."/>
            <person name="Siozios S."/>
            <person name="Nadal-Jimenez P."/>
            <person name="Brockhurst M.A."/>
            <person name="King K.C."/>
            <person name="Darby A.C."/>
            <person name="Hurst G.D.D."/>
        </authorList>
    </citation>
    <scope>NUCLEOTIDE SEQUENCE [LARGE SCALE GENOMIC DNA]</scope>
    <source>
        <strain evidence="8 10">FIN</strain>
    </source>
</reference>
<feature type="domain" description="SPI-1 type 3 secretion system secretin N0" evidence="7">
    <location>
        <begin position="47"/>
        <end position="115"/>
    </location>
</feature>
<keyword evidence="3" id="KW-0811">Translocation</keyword>
<feature type="domain" description="Type II/III secretion system secretin-like" evidence="6">
    <location>
        <begin position="361"/>
        <end position="523"/>
    </location>
</feature>
<dbReference type="KEGG" id="ans:ArsFIN_03030"/>
<dbReference type="GO" id="GO:0009306">
    <property type="term" value="P:protein secretion"/>
    <property type="evidence" value="ECO:0007669"/>
    <property type="project" value="InterPro"/>
</dbReference>
<comment type="similarity">
    <text evidence="2">Belongs to the bacterial secretin family. T3SS SctC subfamily.</text>
</comment>
<keyword evidence="11" id="KW-1185">Reference proteome</keyword>
<protein>
    <submittedName>
        <fullName evidence="8">Outer membrane protein MxiD</fullName>
    </submittedName>
    <submittedName>
        <fullName evidence="9">Type III secretion system outer membrane ring subunit SctC</fullName>
    </submittedName>
</protein>
<dbReference type="RefSeq" id="WP_051296992.1">
    <property type="nucleotide sequence ID" value="NZ_CP038613.1"/>
</dbReference>
<evidence type="ECO:0000313" key="9">
    <source>
        <dbReference type="EMBL" id="WGM06005.1"/>
    </source>
</evidence>
<feature type="signal peptide" evidence="5">
    <location>
        <begin position="1"/>
        <end position="24"/>
    </location>
</feature>
<dbReference type="InterPro" id="IPR004846">
    <property type="entry name" value="T2SS/T3SS_dom"/>
</dbReference>
<dbReference type="InterPro" id="IPR004845">
    <property type="entry name" value="T2SS_GspD_CS"/>
</dbReference>
<dbReference type="Gene3D" id="3.30.1370.120">
    <property type="match status" value="2"/>
</dbReference>
<dbReference type="Pfam" id="PF00263">
    <property type="entry name" value="Secretin"/>
    <property type="match status" value="1"/>
</dbReference>
<dbReference type="PANTHER" id="PTHR30332">
    <property type="entry name" value="PROBABLE GENERAL SECRETION PATHWAY PROTEIN D"/>
    <property type="match status" value="1"/>
</dbReference>
<accession>A0A4P7KW79</accession>
<dbReference type="AlphaFoldDB" id="A0A4P7KW79"/>
<dbReference type="InterPro" id="IPR050810">
    <property type="entry name" value="Bact_Secretion_Sys_Channel"/>
</dbReference>
<proteinExistence type="inferred from homology"/>
<keyword evidence="3" id="KW-0813">Transport</keyword>
<gene>
    <name evidence="8" type="primary">mxiD_1</name>
    <name evidence="9" type="synonym">sctC</name>
    <name evidence="8" type="ORF">ArsFIN_03030</name>
    <name evidence="9" type="ORF">QE258_01025</name>
</gene>
<comment type="subcellular location">
    <subcellularLocation>
        <location evidence="1">Cell outer membrane</location>
    </subcellularLocation>
</comment>
<keyword evidence="5" id="KW-0732">Signal</keyword>
<keyword evidence="4" id="KW-0843">Virulence</keyword>
<evidence type="ECO:0000259" key="7">
    <source>
        <dbReference type="Pfam" id="PF21304"/>
    </source>
</evidence>
<evidence type="ECO:0000256" key="2">
    <source>
        <dbReference type="ARBA" id="ARBA00007032"/>
    </source>
</evidence>
<dbReference type="GO" id="GO:0009279">
    <property type="term" value="C:cell outer membrane"/>
    <property type="evidence" value="ECO:0007669"/>
    <property type="project" value="UniProtKB-SubCell"/>
</dbReference>
<evidence type="ECO:0000259" key="6">
    <source>
        <dbReference type="Pfam" id="PF00263"/>
    </source>
</evidence>